<gene>
    <name evidence="1" type="ORF">Nican01_00125</name>
</gene>
<organism evidence="1">
    <name type="scientific">Pseudomonas phage Nican01</name>
    <dbReference type="NCBI Taxonomy" id="3138540"/>
    <lineage>
        <taxon>Viruses</taxon>
        <taxon>Duplodnaviria</taxon>
        <taxon>Heunggongvirae</taxon>
        <taxon>Uroviricota</taxon>
        <taxon>Caudoviricetes</taxon>
        <taxon>Nickievirus</taxon>
    </lineage>
</organism>
<evidence type="ECO:0000313" key="1">
    <source>
        <dbReference type="EMBL" id="XAI70138.1"/>
    </source>
</evidence>
<reference evidence="1" key="1">
    <citation type="journal article" date="2024" name="J. Gen. Virol.">
        <title>Novel phages of Pseudomonas syringae unveil numerous potential auxiliary metabolic genes.</title>
        <authorList>
            <person name="Feltin C."/>
            <person name="Garneau J.R."/>
            <person name="Morris C.E."/>
            <person name="Berard A."/>
            <person name="Torres-Barcelo C."/>
        </authorList>
    </citation>
    <scope>NUCLEOTIDE SEQUENCE</scope>
</reference>
<accession>A0AAU6W0Y8</accession>
<sequence>MSNPDQLRNLATISSLAISMQKQTLSDIQLDLLEVAAHLMTNIAVQSTLHGREGLNPAEPPAPLEFQLGEPVEVQVPADRVHHEHWQRTTIIDKKTTEEEGETVTRYQTAFTKRDFWIGVRRLRKVAK</sequence>
<proteinExistence type="predicted"/>
<name>A0AAU6W0Y8_9CAUD</name>
<dbReference type="EMBL" id="PP179318">
    <property type="protein sequence ID" value="XAI70138.1"/>
    <property type="molecule type" value="Genomic_DNA"/>
</dbReference>
<protein>
    <submittedName>
        <fullName evidence="1">Uncharacterized protein</fullName>
    </submittedName>
</protein>